<feature type="compositionally biased region" description="Basic and acidic residues" evidence="1">
    <location>
        <begin position="62"/>
        <end position="75"/>
    </location>
</feature>
<evidence type="ECO:0000313" key="2">
    <source>
        <dbReference type="EMBL" id="VVB04976.1"/>
    </source>
</evidence>
<comment type="caution">
    <text evidence="2">The sequence shown here is derived from an EMBL/GenBank/DDBJ whole genome shotgun (WGS) entry which is preliminary data.</text>
</comment>
<dbReference type="AlphaFoldDB" id="A0A565BUE5"/>
<dbReference type="EMBL" id="CABITT030000005">
    <property type="protein sequence ID" value="VVB04976.1"/>
    <property type="molecule type" value="Genomic_DNA"/>
</dbReference>
<feature type="compositionally biased region" description="Polar residues" evidence="1">
    <location>
        <begin position="77"/>
        <end position="89"/>
    </location>
</feature>
<evidence type="ECO:0000256" key="1">
    <source>
        <dbReference type="SAM" id="MobiDB-lite"/>
    </source>
</evidence>
<organism evidence="2 3">
    <name type="scientific">Arabis nemorensis</name>
    <dbReference type="NCBI Taxonomy" id="586526"/>
    <lineage>
        <taxon>Eukaryota</taxon>
        <taxon>Viridiplantae</taxon>
        <taxon>Streptophyta</taxon>
        <taxon>Embryophyta</taxon>
        <taxon>Tracheophyta</taxon>
        <taxon>Spermatophyta</taxon>
        <taxon>Magnoliopsida</taxon>
        <taxon>eudicotyledons</taxon>
        <taxon>Gunneridae</taxon>
        <taxon>Pentapetalae</taxon>
        <taxon>rosids</taxon>
        <taxon>malvids</taxon>
        <taxon>Brassicales</taxon>
        <taxon>Brassicaceae</taxon>
        <taxon>Arabideae</taxon>
        <taxon>Arabis</taxon>
    </lineage>
</organism>
<name>A0A565BUE5_9BRAS</name>
<accession>A0A565BUE5</accession>
<gene>
    <name evidence="2" type="ORF">ANE_LOCUS15420</name>
</gene>
<evidence type="ECO:0000313" key="3">
    <source>
        <dbReference type="Proteomes" id="UP000489600"/>
    </source>
</evidence>
<sequence length="89" mass="9684">MLTLVNAAKEIVEAVVEREDWGMVLEEAEMDPVNPKNPTALEDEEGSAPPKGSTTEDGEVSCTERVDSPSRREEAGEQTSVQPQATRRA</sequence>
<keyword evidence="3" id="KW-1185">Reference proteome</keyword>
<protein>
    <submittedName>
        <fullName evidence="2">Uncharacterized protein</fullName>
    </submittedName>
</protein>
<proteinExistence type="predicted"/>
<dbReference type="Proteomes" id="UP000489600">
    <property type="component" value="Unassembled WGS sequence"/>
</dbReference>
<feature type="region of interest" description="Disordered" evidence="1">
    <location>
        <begin position="28"/>
        <end position="89"/>
    </location>
</feature>
<reference evidence="2" key="1">
    <citation type="submission" date="2019-07" db="EMBL/GenBank/DDBJ databases">
        <authorList>
            <person name="Dittberner H."/>
        </authorList>
    </citation>
    <scope>NUCLEOTIDE SEQUENCE [LARGE SCALE GENOMIC DNA]</scope>
</reference>